<evidence type="ECO:0000313" key="5">
    <source>
        <dbReference type="Proteomes" id="UP001159363"/>
    </source>
</evidence>
<gene>
    <name evidence="4" type="ORF">PR048_018899</name>
</gene>
<accession>A0ABQ9H232</accession>
<sequence length="420" mass="48445">MARGKGKLKMWDPEKMRNAIVVGRAGEMGYLRAAKTYGVPKGTLEKYVKNKGKTPEQLLGMTSGRKPVLPPELEKLLDRYCTEMKERYFGLTVADVKLLDRYCTEMKERYFGLTVADVKLLDRYCTEMKERYFGLTVADVKLLDRYCTEMKERYFGLTVADVKLLDRYCTEMKERYFGLTVADVKLLDRYCTEMKERYFGLTVADVKLLDRYCTEMKERYFGLTVVDVKLMPFELTIRNCLSHPFNPKKKSAGKKWLKLCMKRHLTLCLCTPQGVSAARVKSFNHDNVNAFFYICEKELGNIHYNAHRVYNVDETGLTVVQNELQKDFLITSAEREALISTVACMNAAGNYVTQLFDFPQENMKAELMYGAPPDSISARQVSGWIETDIFSKWFDHFVKFTKSTESVPVILTLDGHHAQT</sequence>
<keyword evidence="5" id="KW-1185">Reference proteome</keyword>
<dbReference type="Proteomes" id="UP001159363">
    <property type="component" value="Chromosome 6"/>
</dbReference>
<dbReference type="PANTHER" id="PTHR19303:SF74">
    <property type="entry name" value="POGO TRANSPOSABLE ELEMENT WITH KRAB DOMAIN"/>
    <property type="match status" value="1"/>
</dbReference>
<dbReference type="Gene3D" id="1.10.10.60">
    <property type="entry name" value="Homeodomain-like"/>
    <property type="match status" value="1"/>
</dbReference>
<dbReference type="Pfam" id="PF05225">
    <property type="entry name" value="HTH_psq"/>
    <property type="match status" value="1"/>
</dbReference>
<feature type="domain" description="HTH psq-type" evidence="3">
    <location>
        <begin position="2"/>
        <end position="54"/>
    </location>
</feature>
<name>A0ABQ9H232_9NEOP</name>
<comment type="caution">
    <text evidence="4">The sequence shown here is derived from an EMBL/GenBank/DDBJ whole genome shotgun (WGS) entry which is preliminary data.</text>
</comment>
<dbReference type="InterPro" id="IPR009057">
    <property type="entry name" value="Homeodomain-like_sf"/>
</dbReference>
<evidence type="ECO:0000256" key="2">
    <source>
        <dbReference type="PROSITE-ProRule" id="PRU00320"/>
    </source>
</evidence>
<dbReference type="SUPFAM" id="SSF46689">
    <property type="entry name" value="Homeodomain-like"/>
    <property type="match status" value="1"/>
</dbReference>
<proteinExistence type="predicted"/>
<evidence type="ECO:0000256" key="1">
    <source>
        <dbReference type="ARBA" id="ARBA00004123"/>
    </source>
</evidence>
<dbReference type="InterPro" id="IPR050863">
    <property type="entry name" value="CenT-Element_Derived"/>
</dbReference>
<dbReference type="InterPro" id="IPR007889">
    <property type="entry name" value="HTH_Psq"/>
</dbReference>
<dbReference type="PANTHER" id="PTHR19303">
    <property type="entry name" value="TRANSPOSON"/>
    <property type="match status" value="1"/>
</dbReference>
<protein>
    <recommendedName>
        <fullName evidence="3">HTH psq-type domain-containing protein</fullName>
    </recommendedName>
</protein>
<keyword evidence="2" id="KW-0539">Nucleus</keyword>
<comment type="subcellular location">
    <subcellularLocation>
        <location evidence="1 2">Nucleus</location>
    </subcellularLocation>
</comment>
<evidence type="ECO:0000259" key="3">
    <source>
        <dbReference type="PROSITE" id="PS50960"/>
    </source>
</evidence>
<evidence type="ECO:0000313" key="4">
    <source>
        <dbReference type="EMBL" id="KAJ8878322.1"/>
    </source>
</evidence>
<dbReference type="EMBL" id="JARBHB010000007">
    <property type="protein sequence ID" value="KAJ8878322.1"/>
    <property type="molecule type" value="Genomic_DNA"/>
</dbReference>
<organism evidence="4 5">
    <name type="scientific">Dryococelus australis</name>
    <dbReference type="NCBI Taxonomy" id="614101"/>
    <lineage>
        <taxon>Eukaryota</taxon>
        <taxon>Metazoa</taxon>
        <taxon>Ecdysozoa</taxon>
        <taxon>Arthropoda</taxon>
        <taxon>Hexapoda</taxon>
        <taxon>Insecta</taxon>
        <taxon>Pterygota</taxon>
        <taxon>Neoptera</taxon>
        <taxon>Polyneoptera</taxon>
        <taxon>Phasmatodea</taxon>
        <taxon>Verophasmatodea</taxon>
        <taxon>Anareolatae</taxon>
        <taxon>Phasmatidae</taxon>
        <taxon>Eurycanthinae</taxon>
        <taxon>Dryococelus</taxon>
    </lineage>
</organism>
<keyword evidence="2" id="KW-0238">DNA-binding</keyword>
<dbReference type="PROSITE" id="PS50960">
    <property type="entry name" value="HTH_PSQ"/>
    <property type="match status" value="1"/>
</dbReference>
<reference evidence="4 5" key="1">
    <citation type="submission" date="2023-02" db="EMBL/GenBank/DDBJ databases">
        <title>LHISI_Scaffold_Assembly.</title>
        <authorList>
            <person name="Stuart O.P."/>
            <person name="Cleave R."/>
            <person name="Magrath M.J.L."/>
            <person name="Mikheyev A.S."/>
        </authorList>
    </citation>
    <scope>NUCLEOTIDE SEQUENCE [LARGE SCALE GENOMIC DNA]</scope>
    <source>
        <strain evidence="4">Daus_M_001</strain>
        <tissue evidence="4">Leg muscle</tissue>
    </source>
</reference>
<feature type="DNA-binding region" description="H-T-H motif" evidence="2">
    <location>
        <begin position="30"/>
        <end position="50"/>
    </location>
</feature>